<name>A0AAW2DG29_9ROSI</name>
<accession>A0AAW2DG29</accession>
<organism evidence="1 2">
    <name type="scientific">Lithocarpus litseifolius</name>
    <dbReference type="NCBI Taxonomy" id="425828"/>
    <lineage>
        <taxon>Eukaryota</taxon>
        <taxon>Viridiplantae</taxon>
        <taxon>Streptophyta</taxon>
        <taxon>Embryophyta</taxon>
        <taxon>Tracheophyta</taxon>
        <taxon>Spermatophyta</taxon>
        <taxon>Magnoliopsida</taxon>
        <taxon>eudicotyledons</taxon>
        <taxon>Gunneridae</taxon>
        <taxon>Pentapetalae</taxon>
        <taxon>rosids</taxon>
        <taxon>fabids</taxon>
        <taxon>Fagales</taxon>
        <taxon>Fagaceae</taxon>
        <taxon>Lithocarpus</taxon>
    </lineage>
</organism>
<proteinExistence type="predicted"/>
<sequence length="96" mass="11081">MLVDRLPQLELDRWATISWALWNARNKYYFEHVQQHTRVILEGALGFLAEYQSALAWSSPCYKACGPVLYLGRLSFVLSRVLEFSPGVVPLIRLIK</sequence>
<keyword evidence="2" id="KW-1185">Reference proteome</keyword>
<dbReference type="AlphaFoldDB" id="A0AAW2DG29"/>
<gene>
    <name evidence="1" type="ORF">SO802_009558</name>
</gene>
<evidence type="ECO:0000313" key="2">
    <source>
        <dbReference type="Proteomes" id="UP001459277"/>
    </source>
</evidence>
<protein>
    <submittedName>
        <fullName evidence="1">Uncharacterized protein</fullName>
    </submittedName>
</protein>
<evidence type="ECO:0000313" key="1">
    <source>
        <dbReference type="EMBL" id="KAL0008056.1"/>
    </source>
</evidence>
<dbReference type="EMBL" id="JAZDWU010000003">
    <property type="protein sequence ID" value="KAL0008056.1"/>
    <property type="molecule type" value="Genomic_DNA"/>
</dbReference>
<reference evidence="1 2" key="1">
    <citation type="submission" date="2024-01" db="EMBL/GenBank/DDBJ databases">
        <title>A telomere-to-telomere, gap-free genome of sweet tea (Lithocarpus litseifolius).</title>
        <authorList>
            <person name="Zhou J."/>
        </authorList>
    </citation>
    <scope>NUCLEOTIDE SEQUENCE [LARGE SCALE GENOMIC DNA]</scope>
    <source>
        <strain evidence="1">Zhou-2022a</strain>
        <tissue evidence="1">Leaf</tissue>
    </source>
</reference>
<dbReference type="Proteomes" id="UP001459277">
    <property type="component" value="Unassembled WGS sequence"/>
</dbReference>
<comment type="caution">
    <text evidence="1">The sequence shown here is derived from an EMBL/GenBank/DDBJ whole genome shotgun (WGS) entry which is preliminary data.</text>
</comment>